<organism evidence="1">
    <name type="scientific">Hexamita inflata</name>
    <dbReference type="NCBI Taxonomy" id="28002"/>
    <lineage>
        <taxon>Eukaryota</taxon>
        <taxon>Metamonada</taxon>
        <taxon>Diplomonadida</taxon>
        <taxon>Hexamitidae</taxon>
        <taxon>Hexamitinae</taxon>
        <taxon>Hexamita</taxon>
    </lineage>
</organism>
<dbReference type="EMBL" id="CAXDID020000432">
    <property type="protein sequence ID" value="CAL6091021.1"/>
    <property type="molecule type" value="Genomic_DNA"/>
</dbReference>
<accession>A0AA86QZM4</accession>
<reference evidence="1" key="1">
    <citation type="submission" date="2023-06" db="EMBL/GenBank/DDBJ databases">
        <authorList>
            <person name="Kurt Z."/>
        </authorList>
    </citation>
    <scope>NUCLEOTIDE SEQUENCE</scope>
</reference>
<proteinExistence type="predicted"/>
<reference evidence="2 3" key="2">
    <citation type="submission" date="2024-07" db="EMBL/GenBank/DDBJ databases">
        <authorList>
            <person name="Akdeniz Z."/>
        </authorList>
    </citation>
    <scope>NUCLEOTIDE SEQUENCE [LARGE SCALE GENOMIC DNA]</scope>
</reference>
<gene>
    <name evidence="1" type="ORF">HINF_LOCUS53967</name>
    <name evidence="2" type="ORF">HINF_LOCUS65587</name>
</gene>
<name>A0AA86QZM4_9EUKA</name>
<evidence type="ECO:0000313" key="2">
    <source>
        <dbReference type="EMBL" id="CAL6091021.1"/>
    </source>
</evidence>
<keyword evidence="3" id="KW-1185">Reference proteome</keyword>
<comment type="caution">
    <text evidence="1">The sequence shown here is derived from an EMBL/GenBank/DDBJ whole genome shotgun (WGS) entry which is preliminary data.</text>
</comment>
<dbReference type="EMBL" id="CATOUU010001005">
    <property type="protein sequence ID" value="CAI9966322.1"/>
    <property type="molecule type" value="Genomic_DNA"/>
</dbReference>
<sequence>MERTDSITPCYDEGFSANISFEAPLATFSEKSVSFTSSGWRTRLPLLWWRNRSGIVQQQQSEGIVLQNQVQYLLWIKYNVFLRQMTSHENQFPQTDMLFGCGSNQICLNAQSQIQSVYLQDCASVSETRLFGIYFDKVLLQYQICLSKQKFLHKFCLTSKDHFYKQSPKAYTICLQLKLCKSAHFNTWKPTTQALATTTLAYEPMIIDNAPLAFFMALKQQPEFPAPRRRVM</sequence>
<dbReference type="AlphaFoldDB" id="A0AA86QZM4"/>
<protein>
    <submittedName>
        <fullName evidence="2">Hypothetical_protein</fullName>
    </submittedName>
</protein>
<dbReference type="Proteomes" id="UP001642409">
    <property type="component" value="Unassembled WGS sequence"/>
</dbReference>
<evidence type="ECO:0000313" key="3">
    <source>
        <dbReference type="Proteomes" id="UP001642409"/>
    </source>
</evidence>
<evidence type="ECO:0000313" key="1">
    <source>
        <dbReference type="EMBL" id="CAI9966322.1"/>
    </source>
</evidence>